<dbReference type="Pfam" id="PF00395">
    <property type="entry name" value="SLH"/>
    <property type="match status" value="2"/>
</dbReference>
<dbReference type="InterPro" id="IPR001119">
    <property type="entry name" value="SLH_dom"/>
</dbReference>
<evidence type="ECO:0000313" key="2">
    <source>
        <dbReference type="Proteomes" id="UP000275368"/>
    </source>
</evidence>
<dbReference type="RefSeq" id="WP_125653342.1">
    <property type="nucleotide sequence ID" value="NZ_AP019308.1"/>
</dbReference>
<dbReference type="OrthoDB" id="2665982at2"/>
<dbReference type="AlphaFoldDB" id="A0A3G9IJ26"/>
<dbReference type="PANTHER" id="PTHR43308:SF5">
    <property type="entry name" value="S-LAYER PROTEIN _ PEPTIDOGLYCAN ENDO-BETA-N-ACETYLGLUCOSAMINIDASE"/>
    <property type="match status" value="1"/>
</dbReference>
<proteinExistence type="predicted"/>
<keyword evidence="2" id="KW-1185">Reference proteome</keyword>
<dbReference type="InterPro" id="IPR051465">
    <property type="entry name" value="Cell_Envelope_Struct_Comp"/>
</dbReference>
<reference evidence="1 2" key="1">
    <citation type="submission" date="2018-11" db="EMBL/GenBank/DDBJ databases">
        <title>Complete genome sequence of Paenibacillus baekrokdamisoli strain KCTC 33723.</title>
        <authorList>
            <person name="Kang S.W."/>
            <person name="Lee K.C."/>
            <person name="Kim K.K."/>
            <person name="Kim J.S."/>
            <person name="Kim D.S."/>
            <person name="Ko S.H."/>
            <person name="Yang S.H."/>
            <person name="Lee J.S."/>
        </authorList>
    </citation>
    <scope>NUCLEOTIDE SEQUENCE [LARGE SCALE GENOMIC DNA]</scope>
    <source>
        <strain evidence="1 2">KCTC 33723</strain>
    </source>
</reference>
<evidence type="ECO:0000313" key="1">
    <source>
        <dbReference type="EMBL" id="BBH18910.1"/>
    </source>
</evidence>
<organism evidence="1 2">
    <name type="scientific">Paenibacillus baekrokdamisoli</name>
    <dbReference type="NCBI Taxonomy" id="1712516"/>
    <lineage>
        <taxon>Bacteria</taxon>
        <taxon>Bacillati</taxon>
        <taxon>Bacillota</taxon>
        <taxon>Bacilli</taxon>
        <taxon>Bacillales</taxon>
        <taxon>Paenibacillaceae</taxon>
        <taxon>Paenibacillus</taxon>
    </lineage>
</organism>
<dbReference type="EMBL" id="AP019308">
    <property type="protein sequence ID" value="BBH18910.1"/>
    <property type="molecule type" value="Genomic_DNA"/>
</dbReference>
<name>A0A3G9IJ26_9BACL</name>
<dbReference type="KEGG" id="pbk:Back11_02550"/>
<protein>
    <submittedName>
        <fullName evidence="1">Uncharacterized protein</fullName>
    </submittedName>
</protein>
<dbReference type="Proteomes" id="UP000275368">
    <property type="component" value="Chromosome"/>
</dbReference>
<dbReference type="PANTHER" id="PTHR43308">
    <property type="entry name" value="OUTER MEMBRANE PROTEIN ALPHA-RELATED"/>
    <property type="match status" value="1"/>
</dbReference>
<sequence length="215" mass="22395">MSMVVKPITAVERLHGMQEVSGSNIPYGTTLAALKTAITQATNATFEIYEADGTTVATVLASGKKVIVTAQDGLTKVTYTVSVNAAPSNGGSGDGSATPIVPIPTVVPTPTPLKASGIIYGYLDGTFKPNQTISRAEIVAMLSKVINTTFVKSAKFNDVAGHWAEAEIDTLSDMGIVKGAADGSFKPNASATRFESLLMVLRMLNISLGLSLDIE</sequence>
<dbReference type="PROSITE" id="PS51272">
    <property type="entry name" value="SLH"/>
    <property type="match status" value="1"/>
</dbReference>
<accession>A0A3G9IJ26</accession>
<gene>
    <name evidence="1" type="ORF">Back11_02550</name>
</gene>